<dbReference type="Pfam" id="PF00132">
    <property type="entry name" value="Hexapep"/>
    <property type="match status" value="1"/>
</dbReference>
<evidence type="ECO:0000313" key="4">
    <source>
        <dbReference type="Proteomes" id="UP000318995"/>
    </source>
</evidence>
<keyword evidence="4" id="KW-1185">Reference proteome</keyword>
<reference evidence="3 4" key="1">
    <citation type="submission" date="2019-02" db="EMBL/GenBank/DDBJ databases">
        <title>Deep-cultivation of Planctomycetes and their phenomic and genomic characterization uncovers novel biology.</title>
        <authorList>
            <person name="Wiegand S."/>
            <person name="Jogler M."/>
            <person name="Boedeker C."/>
            <person name="Pinto D."/>
            <person name="Vollmers J."/>
            <person name="Rivas-Marin E."/>
            <person name="Kohn T."/>
            <person name="Peeters S.H."/>
            <person name="Heuer A."/>
            <person name="Rast P."/>
            <person name="Oberbeckmann S."/>
            <person name="Bunk B."/>
            <person name="Jeske O."/>
            <person name="Meyerdierks A."/>
            <person name="Storesund J.E."/>
            <person name="Kallscheuer N."/>
            <person name="Luecker S."/>
            <person name="Lage O.M."/>
            <person name="Pohl T."/>
            <person name="Merkel B.J."/>
            <person name="Hornburger P."/>
            <person name="Mueller R.-W."/>
            <person name="Bruemmer F."/>
            <person name="Labrenz M."/>
            <person name="Spormann A.M."/>
            <person name="Op Den Camp H."/>
            <person name="Overmann J."/>
            <person name="Amann R."/>
            <person name="Jetten M.S.M."/>
            <person name="Mascher T."/>
            <person name="Medema M.H."/>
            <person name="Devos D.P."/>
            <person name="Kaster A.-K."/>
            <person name="Ovreas L."/>
            <person name="Rohde M."/>
            <person name="Galperin M.Y."/>
            <person name="Jogler C."/>
        </authorList>
    </citation>
    <scope>NUCLEOTIDE SEQUENCE [LARGE SCALE GENOMIC DNA]</scope>
    <source>
        <strain evidence="3 4">Pla111</strain>
    </source>
</reference>
<dbReference type="OrthoDB" id="9812571at2"/>
<evidence type="ECO:0000313" key="3">
    <source>
        <dbReference type="EMBL" id="TWT47802.1"/>
    </source>
</evidence>
<dbReference type="SUPFAM" id="SSF51161">
    <property type="entry name" value="Trimeric LpxA-like enzymes"/>
    <property type="match status" value="1"/>
</dbReference>
<dbReference type="AlphaFoldDB" id="A0A5C5WDN9"/>
<dbReference type="InterPro" id="IPR001451">
    <property type="entry name" value="Hexapep"/>
</dbReference>
<dbReference type="Gene3D" id="2.160.10.10">
    <property type="entry name" value="Hexapeptide repeat proteins"/>
    <property type="match status" value="1"/>
</dbReference>
<comment type="caution">
    <text evidence="3">The sequence shown here is derived from an EMBL/GenBank/DDBJ whole genome shotgun (WGS) entry which is preliminary data.</text>
</comment>
<keyword evidence="3" id="KW-0012">Acyltransferase</keyword>
<gene>
    <name evidence="3" type="primary">lacA</name>
    <name evidence="3" type="ORF">Pla111_14250</name>
</gene>
<dbReference type="Proteomes" id="UP000318995">
    <property type="component" value="Unassembled WGS sequence"/>
</dbReference>
<dbReference type="PANTHER" id="PTHR23416">
    <property type="entry name" value="SIALIC ACID SYNTHASE-RELATED"/>
    <property type="match status" value="1"/>
</dbReference>
<dbReference type="Pfam" id="PF14602">
    <property type="entry name" value="Hexapep_2"/>
    <property type="match status" value="1"/>
</dbReference>
<evidence type="ECO:0000256" key="1">
    <source>
        <dbReference type="ARBA" id="ARBA00007274"/>
    </source>
</evidence>
<name>A0A5C5WDN9_9BACT</name>
<keyword evidence="2 3" id="KW-0808">Transferase</keyword>
<evidence type="ECO:0000256" key="2">
    <source>
        <dbReference type="ARBA" id="ARBA00022679"/>
    </source>
</evidence>
<dbReference type="GO" id="GO:0008870">
    <property type="term" value="F:galactoside O-acetyltransferase activity"/>
    <property type="evidence" value="ECO:0007669"/>
    <property type="project" value="UniProtKB-EC"/>
</dbReference>
<proteinExistence type="inferred from homology"/>
<dbReference type="RefSeq" id="WP_146572667.1">
    <property type="nucleotide sequence ID" value="NZ_SJPH01000002.1"/>
</dbReference>
<accession>A0A5C5WDN9</accession>
<organism evidence="3 4">
    <name type="scientific">Botrimarina hoheduenensis</name>
    <dbReference type="NCBI Taxonomy" id="2528000"/>
    <lineage>
        <taxon>Bacteria</taxon>
        <taxon>Pseudomonadati</taxon>
        <taxon>Planctomycetota</taxon>
        <taxon>Planctomycetia</taxon>
        <taxon>Pirellulales</taxon>
        <taxon>Lacipirellulaceae</taxon>
        <taxon>Botrimarina</taxon>
    </lineage>
</organism>
<dbReference type="InterPro" id="IPR051159">
    <property type="entry name" value="Hexapeptide_acetyltransf"/>
</dbReference>
<sequence>MPHVSPPDPLAPADAPAHGGVAGVDLASYTSGGYQPGRGPIVRLLWWFTSLALLESGWFLLTRLKPTVLRCFGAKIGQGVVIKPHVRIKYPWRLTIGDHCWIGQDVWIDNLADVTIGQNVCVSQGTYFCTGSHDHRRRSFDLITRLIVIENGAWLGAKAILLGGVRVGTNAILSAGSVANRDVPPATIAAGNPAVVVRERPPIA</sequence>
<dbReference type="PANTHER" id="PTHR23416:SF23">
    <property type="entry name" value="ACETYLTRANSFERASE C18B11.09C-RELATED"/>
    <property type="match status" value="1"/>
</dbReference>
<dbReference type="InterPro" id="IPR011004">
    <property type="entry name" value="Trimer_LpxA-like_sf"/>
</dbReference>
<comment type="similarity">
    <text evidence="1">Belongs to the transferase hexapeptide repeat family.</text>
</comment>
<protein>
    <submittedName>
        <fullName evidence="3">Galactoside O-acetyltransferase</fullName>
        <ecNumber evidence="3">2.3.1.18</ecNumber>
    </submittedName>
</protein>
<dbReference type="GO" id="GO:0005829">
    <property type="term" value="C:cytosol"/>
    <property type="evidence" value="ECO:0007669"/>
    <property type="project" value="TreeGrafter"/>
</dbReference>
<dbReference type="EC" id="2.3.1.18" evidence="3"/>
<dbReference type="EMBL" id="SJPH01000002">
    <property type="protein sequence ID" value="TWT47802.1"/>
    <property type="molecule type" value="Genomic_DNA"/>
</dbReference>
<dbReference type="NCBIfam" id="NF007797">
    <property type="entry name" value="PRK10502.1"/>
    <property type="match status" value="1"/>
</dbReference>
<dbReference type="CDD" id="cd05825">
    <property type="entry name" value="LbH_wcaF_like"/>
    <property type="match status" value="1"/>
</dbReference>